<proteinExistence type="predicted"/>
<comment type="caution">
    <text evidence="1">The sequence shown here is derived from an EMBL/GenBank/DDBJ whole genome shotgun (WGS) entry which is preliminary data.</text>
</comment>
<evidence type="ECO:0000313" key="2">
    <source>
        <dbReference type="Proteomes" id="UP000828390"/>
    </source>
</evidence>
<protein>
    <submittedName>
        <fullName evidence="1">Uncharacterized protein</fullName>
    </submittedName>
</protein>
<evidence type="ECO:0000313" key="1">
    <source>
        <dbReference type="EMBL" id="KAH3696124.1"/>
    </source>
</evidence>
<dbReference type="Proteomes" id="UP000828390">
    <property type="component" value="Unassembled WGS sequence"/>
</dbReference>
<accession>A0A9D3YD56</accession>
<reference evidence="1" key="1">
    <citation type="journal article" date="2019" name="bioRxiv">
        <title>The Genome of the Zebra Mussel, Dreissena polymorpha: A Resource for Invasive Species Research.</title>
        <authorList>
            <person name="McCartney M.A."/>
            <person name="Auch B."/>
            <person name="Kono T."/>
            <person name="Mallez S."/>
            <person name="Zhang Y."/>
            <person name="Obille A."/>
            <person name="Becker A."/>
            <person name="Abrahante J.E."/>
            <person name="Garbe J."/>
            <person name="Badalamenti J.P."/>
            <person name="Herman A."/>
            <person name="Mangelson H."/>
            <person name="Liachko I."/>
            <person name="Sullivan S."/>
            <person name="Sone E.D."/>
            <person name="Koren S."/>
            <person name="Silverstein K.A.T."/>
            <person name="Beckman K.B."/>
            <person name="Gohl D.M."/>
        </authorList>
    </citation>
    <scope>NUCLEOTIDE SEQUENCE</scope>
    <source>
        <strain evidence="1">Duluth1</strain>
        <tissue evidence="1">Whole animal</tissue>
    </source>
</reference>
<reference evidence="1" key="2">
    <citation type="submission" date="2020-11" db="EMBL/GenBank/DDBJ databases">
        <authorList>
            <person name="McCartney M.A."/>
            <person name="Auch B."/>
            <person name="Kono T."/>
            <person name="Mallez S."/>
            <person name="Becker A."/>
            <person name="Gohl D.M."/>
            <person name="Silverstein K.A.T."/>
            <person name="Koren S."/>
            <person name="Bechman K.B."/>
            <person name="Herman A."/>
            <person name="Abrahante J.E."/>
            <person name="Garbe J."/>
        </authorList>
    </citation>
    <scope>NUCLEOTIDE SEQUENCE</scope>
    <source>
        <strain evidence="1">Duluth1</strain>
        <tissue evidence="1">Whole animal</tissue>
    </source>
</reference>
<sequence>MVSQGIDSLYEDILANHADTELQTLAHMFLHARSPRSTSIPEQRVADIKKKV</sequence>
<gene>
    <name evidence="1" type="ORF">DPMN_083587</name>
</gene>
<organism evidence="1 2">
    <name type="scientific">Dreissena polymorpha</name>
    <name type="common">Zebra mussel</name>
    <name type="synonym">Mytilus polymorpha</name>
    <dbReference type="NCBI Taxonomy" id="45954"/>
    <lineage>
        <taxon>Eukaryota</taxon>
        <taxon>Metazoa</taxon>
        <taxon>Spiralia</taxon>
        <taxon>Lophotrochozoa</taxon>
        <taxon>Mollusca</taxon>
        <taxon>Bivalvia</taxon>
        <taxon>Autobranchia</taxon>
        <taxon>Heteroconchia</taxon>
        <taxon>Euheterodonta</taxon>
        <taxon>Imparidentia</taxon>
        <taxon>Neoheterodontei</taxon>
        <taxon>Myida</taxon>
        <taxon>Dreissenoidea</taxon>
        <taxon>Dreissenidae</taxon>
        <taxon>Dreissena</taxon>
    </lineage>
</organism>
<name>A0A9D3YD56_DREPO</name>
<dbReference type="AlphaFoldDB" id="A0A9D3YD56"/>
<dbReference type="EMBL" id="JAIWYP010000016">
    <property type="protein sequence ID" value="KAH3696124.1"/>
    <property type="molecule type" value="Genomic_DNA"/>
</dbReference>
<keyword evidence="2" id="KW-1185">Reference proteome</keyword>